<reference evidence="1" key="1">
    <citation type="submission" date="2019-08" db="EMBL/GenBank/DDBJ databases">
        <authorList>
            <person name="Kucharzyk K."/>
            <person name="Murdoch R.W."/>
            <person name="Higgins S."/>
            <person name="Loffler F."/>
        </authorList>
    </citation>
    <scope>NUCLEOTIDE SEQUENCE</scope>
</reference>
<dbReference type="EMBL" id="VSSQ01050662">
    <property type="protein sequence ID" value="MPN04743.1"/>
    <property type="molecule type" value="Genomic_DNA"/>
</dbReference>
<accession>A0A645EW67</accession>
<organism evidence="1">
    <name type="scientific">bioreactor metagenome</name>
    <dbReference type="NCBI Taxonomy" id="1076179"/>
    <lineage>
        <taxon>unclassified sequences</taxon>
        <taxon>metagenomes</taxon>
        <taxon>ecological metagenomes</taxon>
    </lineage>
</organism>
<name>A0A645EW67_9ZZZZ</name>
<comment type="caution">
    <text evidence="1">The sequence shown here is derived from an EMBL/GenBank/DDBJ whole genome shotgun (WGS) entry which is preliminary data.</text>
</comment>
<evidence type="ECO:0000313" key="1">
    <source>
        <dbReference type="EMBL" id="MPN04743.1"/>
    </source>
</evidence>
<proteinExistence type="predicted"/>
<gene>
    <name evidence="1" type="ORF">SDC9_151990</name>
</gene>
<sequence length="88" mass="9213">MPSGVHDLKVIIQPGECFLLGVACPVANITITAAQPPVMAGALVMALCECTDAVDGAVVFPELVLVDGYLLLGDRIEDEKFSCLLVIV</sequence>
<protein>
    <submittedName>
        <fullName evidence="1">Uncharacterized protein</fullName>
    </submittedName>
</protein>
<dbReference type="AlphaFoldDB" id="A0A645EW67"/>